<dbReference type="AlphaFoldDB" id="A0A6B3NTB5"/>
<dbReference type="Proteomes" id="UP000482634">
    <property type="component" value="Unassembled WGS sequence"/>
</dbReference>
<evidence type="ECO:0000313" key="6">
    <source>
        <dbReference type="Proteomes" id="UP000482634"/>
    </source>
</evidence>
<dbReference type="InterPro" id="IPR012373">
    <property type="entry name" value="Ferrdict_sens_TM"/>
</dbReference>
<dbReference type="PANTHER" id="PTHR30273">
    <property type="entry name" value="PERIPLASMIC SIGNAL SENSOR AND SIGMA FACTOR ACTIVATOR FECR-RELATED"/>
    <property type="match status" value="1"/>
</dbReference>
<evidence type="ECO:0000313" key="3">
    <source>
        <dbReference type="EMBL" id="NER59835.1"/>
    </source>
</evidence>
<dbReference type="Pfam" id="PF04773">
    <property type="entry name" value="FecR"/>
    <property type="match status" value="1"/>
</dbReference>
<feature type="domain" description="FecR protein" evidence="1">
    <location>
        <begin position="103"/>
        <end position="195"/>
    </location>
</feature>
<dbReference type="PANTHER" id="PTHR30273:SF2">
    <property type="entry name" value="PROTEIN FECR"/>
    <property type="match status" value="1"/>
</dbReference>
<dbReference type="PIRSF" id="PIRSF018266">
    <property type="entry name" value="FecR"/>
    <property type="match status" value="1"/>
</dbReference>
<keyword evidence="6" id="KW-1185">Reference proteome</keyword>
<dbReference type="Gene3D" id="2.60.120.1440">
    <property type="match status" value="1"/>
</dbReference>
<sequence length="309" mass="34006">MHDHPSSITDASNVDHVAHGWVVRLTADNASANDVAAARAWCDEHPAHKQAFIAARRLWQLTGQLKAPAPRRTYKRHWQFASAAVLVLGLSLVLVRQNAWDADYHTARGEQRRIELVDGSHLLLDSNSAVDVQFTAHGRTIILRKGEALFDVAHDPQRPFRVEAADLSATALGTVYAVSRAGADTQVTVARGRVKVEDPSGDAVLQAGTRINQTPHGLGPKQSVNVSSALAWQHGRLVFEMTPLSEVLEQLQRYRPGFIQAADERVGNLKVSGTVQLDRLDEGVQSLAQAFALDVVRYSDYWVVLKARR</sequence>
<proteinExistence type="predicted"/>
<gene>
    <name evidence="3" type="ORF">G3435_07260</name>
    <name evidence="4" type="ORF">G3436_01180</name>
</gene>
<dbReference type="Pfam" id="PF16220">
    <property type="entry name" value="DUF4880"/>
    <property type="match status" value="1"/>
</dbReference>
<evidence type="ECO:0000313" key="5">
    <source>
        <dbReference type="Proteomes" id="UP000480410"/>
    </source>
</evidence>
<comment type="caution">
    <text evidence="4">The sequence shown here is derived from an EMBL/GenBank/DDBJ whole genome shotgun (WGS) entry which is preliminary data.</text>
</comment>
<accession>A0A6M0CQL5</accession>
<evidence type="ECO:0000259" key="2">
    <source>
        <dbReference type="Pfam" id="PF16220"/>
    </source>
</evidence>
<dbReference type="Proteomes" id="UP000480410">
    <property type="component" value="Unassembled WGS sequence"/>
</dbReference>
<dbReference type="EMBL" id="JAAHBU010000011">
    <property type="protein sequence ID" value="NER62767.1"/>
    <property type="molecule type" value="Genomic_DNA"/>
</dbReference>
<feature type="domain" description="FecR N-terminal" evidence="2">
    <location>
        <begin position="18"/>
        <end position="58"/>
    </location>
</feature>
<dbReference type="InterPro" id="IPR006860">
    <property type="entry name" value="FecR"/>
</dbReference>
<protein>
    <submittedName>
        <fullName evidence="4">FecR family protein</fullName>
    </submittedName>
</protein>
<dbReference type="EMBL" id="JAAHBV010000130">
    <property type="protein sequence ID" value="NER59835.1"/>
    <property type="molecule type" value="Genomic_DNA"/>
</dbReference>
<name>A0A6B3NTB5_9PSED</name>
<organism evidence="4 6">
    <name type="scientific">Pseudomonas brassicae</name>
    <dbReference type="NCBI Taxonomy" id="2708063"/>
    <lineage>
        <taxon>Bacteria</taxon>
        <taxon>Pseudomonadati</taxon>
        <taxon>Pseudomonadota</taxon>
        <taxon>Gammaproteobacteria</taxon>
        <taxon>Pseudomonadales</taxon>
        <taxon>Pseudomonadaceae</taxon>
        <taxon>Pseudomonas</taxon>
    </lineage>
</organism>
<dbReference type="InterPro" id="IPR032623">
    <property type="entry name" value="FecR_N"/>
</dbReference>
<evidence type="ECO:0000313" key="4">
    <source>
        <dbReference type="EMBL" id="NER62767.1"/>
    </source>
</evidence>
<evidence type="ECO:0000259" key="1">
    <source>
        <dbReference type="Pfam" id="PF04773"/>
    </source>
</evidence>
<accession>A0A6B3NTB5</accession>
<dbReference type="GO" id="GO:0016989">
    <property type="term" value="F:sigma factor antagonist activity"/>
    <property type="evidence" value="ECO:0007669"/>
    <property type="project" value="TreeGrafter"/>
</dbReference>
<dbReference type="RefSeq" id="WP_163940500.1">
    <property type="nucleotide sequence ID" value="NZ_JAAHBU010000011.1"/>
</dbReference>
<dbReference type="Gene3D" id="3.55.50.30">
    <property type="match status" value="1"/>
</dbReference>
<reference evidence="5 6" key="1">
    <citation type="submission" date="2020-02" db="EMBL/GenBank/DDBJ databases">
        <title>Broccoli isolated Pseudomonas sp.</title>
        <authorList>
            <person name="Fujikawa T."/>
            <person name="Sawada H."/>
        </authorList>
    </citation>
    <scope>NUCLEOTIDE SEQUENCE [LARGE SCALE GENOMIC DNA]</scope>
    <source>
        <strain evidence="4 6">MAFF212427</strain>
        <strain evidence="3 5">MAFF212428</strain>
    </source>
</reference>